<reference evidence="8" key="1">
    <citation type="submission" date="2021-03" db="EMBL/GenBank/DDBJ databases">
        <title>Plesiomonas shigelloides zfcc0051, isolated from zebrafish feces.</title>
        <authorList>
            <person name="Vanderhoek Z."/>
            <person name="Gaulke C."/>
        </authorList>
    </citation>
    <scope>NUCLEOTIDE SEQUENCE</scope>
    <source>
        <strain evidence="8">Zfcc0051</strain>
    </source>
</reference>
<keyword evidence="6" id="KW-0472">Membrane</keyword>
<evidence type="ECO:0000256" key="1">
    <source>
        <dbReference type="ARBA" id="ARBA00001946"/>
    </source>
</evidence>
<feature type="transmembrane region" description="Helical" evidence="6">
    <location>
        <begin position="88"/>
        <end position="109"/>
    </location>
</feature>
<feature type="transmembrane region" description="Helical" evidence="6">
    <location>
        <begin position="53"/>
        <end position="76"/>
    </location>
</feature>
<gene>
    <name evidence="8" type="ORF">J2R62_12600</name>
</gene>
<proteinExistence type="predicted"/>
<evidence type="ECO:0000256" key="4">
    <source>
        <dbReference type="ARBA" id="ARBA00023134"/>
    </source>
</evidence>
<evidence type="ECO:0000256" key="3">
    <source>
        <dbReference type="ARBA" id="ARBA00012528"/>
    </source>
</evidence>
<keyword evidence="4" id="KW-0547">Nucleotide-binding</keyword>
<dbReference type="RefSeq" id="WP_207542330.1">
    <property type="nucleotide sequence ID" value="NZ_JAFNAA010000014.1"/>
</dbReference>
<evidence type="ECO:0000259" key="7">
    <source>
        <dbReference type="PROSITE" id="PS50887"/>
    </source>
</evidence>
<accession>A0A8I1W879</accession>
<dbReference type="GO" id="GO:1902201">
    <property type="term" value="P:negative regulation of bacterial-type flagellum-dependent cell motility"/>
    <property type="evidence" value="ECO:0007669"/>
    <property type="project" value="TreeGrafter"/>
</dbReference>
<evidence type="ECO:0000256" key="6">
    <source>
        <dbReference type="SAM" id="Phobius"/>
    </source>
</evidence>
<dbReference type="Proteomes" id="UP000664658">
    <property type="component" value="Unassembled WGS sequence"/>
</dbReference>
<dbReference type="GO" id="GO:0043709">
    <property type="term" value="P:cell adhesion involved in single-species biofilm formation"/>
    <property type="evidence" value="ECO:0007669"/>
    <property type="project" value="TreeGrafter"/>
</dbReference>
<sequence>MTLSHDINPEYTQYYHHARDHQLLRGSKIILFLSTFAAYFIAWHISAQLNLSIWGYSIYTLLSAFILTGLLCGFVGTKLLPDPVHAPFYATVCAIGSGLLTLIAAPLLVKVYPDHILQLGILSSSLLAVMFFSIYPLACYALLLPALFSSLFFFSDAGSSGITQALLLIILLPMLQWQLQHWFKRAIRHQFDKEQLRKDLDIAGLLDPVCGLKNRKFFDQALEVELAAGRRNSTPLSLLLISLNNTKQYEYTFGKYAVGQLLERAAECLRRALYRPRDTAIRYGYNEFVIMLPETMLSGSTIVEQRVLQQVDNLGLMGVGQPTDNSVHFSIRTLELPPKTHRNEARHAINSAFAELREQELNALNIPASE</sequence>
<feature type="transmembrane region" description="Helical" evidence="6">
    <location>
        <begin position="161"/>
        <end position="179"/>
    </location>
</feature>
<protein>
    <recommendedName>
        <fullName evidence="3">diguanylate cyclase</fullName>
        <ecNumber evidence="3">2.7.7.65</ecNumber>
    </recommendedName>
</protein>
<dbReference type="EC" id="2.7.7.65" evidence="3"/>
<evidence type="ECO:0000256" key="2">
    <source>
        <dbReference type="ARBA" id="ARBA00004665"/>
    </source>
</evidence>
<comment type="caution">
    <text evidence="8">The sequence shown here is derived from an EMBL/GenBank/DDBJ whole genome shotgun (WGS) entry which is preliminary data.</text>
</comment>
<dbReference type="PANTHER" id="PTHR45138:SF9">
    <property type="entry name" value="DIGUANYLATE CYCLASE DGCM-RELATED"/>
    <property type="match status" value="1"/>
</dbReference>
<dbReference type="PANTHER" id="PTHR45138">
    <property type="entry name" value="REGULATORY COMPONENTS OF SENSORY TRANSDUCTION SYSTEM"/>
    <property type="match status" value="1"/>
</dbReference>
<dbReference type="InterPro" id="IPR029787">
    <property type="entry name" value="Nucleotide_cyclase"/>
</dbReference>
<dbReference type="AlphaFoldDB" id="A0A8I1W879"/>
<evidence type="ECO:0000313" key="9">
    <source>
        <dbReference type="Proteomes" id="UP000664658"/>
    </source>
</evidence>
<keyword evidence="4" id="KW-0342">GTP-binding</keyword>
<dbReference type="SMART" id="SM00267">
    <property type="entry name" value="GGDEF"/>
    <property type="match status" value="1"/>
</dbReference>
<keyword evidence="6" id="KW-0812">Transmembrane</keyword>
<dbReference type="InterPro" id="IPR043128">
    <property type="entry name" value="Rev_trsase/Diguanyl_cyclase"/>
</dbReference>
<evidence type="ECO:0000313" key="8">
    <source>
        <dbReference type="EMBL" id="MBO1109035.1"/>
    </source>
</evidence>
<dbReference type="PROSITE" id="PS50887">
    <property type="entry name" value="GGDEF"/>
    <property type="match status" value="1"/>
</dbReference>
<dbReference type="Gene3D" id="3.30.70.270">
    <property type="match status" value="1"/>
</dbReference>
<dbReference type="GO" id="GO:0005886">
    <property type="term" value="C:plasma membrane"/>
    <property type="evidence" value="ECO:0007669"/>
    <property type="project" value="TreeGrafter"/>
</dbReference>
<dbReference type="InterPro" id="IPR050469">
    <property type="entry name" value="Diguanylate_Cyclase"/>
</dbReference>
<dbReference type="SUPFAM" id="SSF55073">
    <property type="entry name" value="Nucleotide cyclase"/>
    <property type="match status" value="1"/>
</dbReference>
<keyword evidence="6" id="KW-1133">Transmembrane helix</keyword>
<feature type="domain" description="GGDEF" evidence="7">
    <location>
        <begin position="234"/>
        <end position="369"/>
    </location>
</feature>
<comment type="pathway">
    <text evidence="2">Purine metabolism; 3',5'-cyclic di-GMP biosynthesis.</text>
</comment>
<dbReference type="InterPro" id="IPR000160">
    <property type="entry name" value="GGDEF_dom"/>
</dbReference>
<evidence type="ECO:0000256" key="5">
    <source>
        <dbReference type="ARBA" id="ARBA00034247"/>
    </source>
</evidence>
<dbReference type="GO" id="GO:0005525">
    <property type="term" value="F:GTP binding"/>
    <property type="evidence" value="ECO:0007669"/>
    <property type="project" value="UniProtKB-KW"/>
</dbReference>
<name>A0A8I1W879_PLESH</name>
<organism evidence="8 9">
    <name type="scientific">Plesiomonas shigelloides</name>
    <name type="common">Aeromonas shigelloides</name>
    <dbReference type="NCBI Taxonomy" id="703"/>
    <lineage>
        <taxon>Bacteria</taxon>
        <taxon>Pseudomonadati</taxon>
        <taxon>Pseudomonadota</taxon>
        <taxon>Gammaproteobacteria</taxon>
        <taxon>Enterobacterales</taxon>
        <taxon>Enterobacteriaceae</taxon>
        <taxon>Plesiomonas</taxon>
    </lineage>
</organism>
<feature type="transmembrane region" description="Helical" evidence="6">
    <location>
        <begin position="29"/>
        <end position="47"/>
    </location>
</feature>
<feature type="transmembrane region" description="Helical" evidence="6">
    <location>
        <begin position="137"/>
        <end position="155"/>
    </location>
</feature>
<comment type="cofactor">
    <cofactor evidence="1">
        <name>Mg(2+)</name>
        <dbReference type="ChEBI" id="CHEBI:18420"/>
    </cofactor>
</comment>
<dbReference type="NCBIfam" id="TIGR00254">
    <property type="entry name" value="GGDEF"/>
    <property type="match status" value="1"/>
</dbReference>
<dbReference type="EMBL" id="JAFNAA010000014">
    <property type="protein sequence ID" value="MBO1109035.1"/>
    <property type="molecule type" value="Genomic_DNA"/>
</dbReference>
<dbReference type="GO" id="GO:0052621">
    <property type="term" value="F:diguanylate cyclase activity"/>
    <property type="evidence" value="ECO:0007669"/>
    <property type="project" value="UniProtKB-EC"/>
</dbReference>
<comment type="catalytic activity">
    <reaction evidence="5">
        <text>2 GTP = 3',3'-c-di-GMP + 2 diphosphate</text>
        <dbReference type="Rhea" id="RHEA:24898"/>
        <dbReference type="ChEBI" id="CHEBI:33019"/>
        <dbReference type="ChEBI" id="CHEBI:37565"/>
        <dbReference type="ChEBI" id="CHEBI:58805"/>
        <dbReference type="EC" id="2.7.7.65"/>
    </reaction>
</comment>
<dbReference type="Pfam" id="PF00990">
    <property type="entry name" value="GGDEF"/>
    <property type="match status" value="1"/>
</dbReference>